<gene>
    <name evidence="7" type="ORF">SUNI508_08685</name>
</gene>
<feature type="region of interest" description="Disordered" evidence="6">
    <location>
        <begin position="19"/>
        <end position="55"/>
    </location>
</feature>
<comment type="similarity">
    <text evidence="3">Belongs to the RRG9 family.</text>
</comment>
<feature type="compositionally biased region" description="Basic and acidic residues" evidence="6">
    <location>
        <begin position="283"/>
        <end position="299"/>
    </location>
</feature>
<dbReference type="EMBL" id="JARVKF010000397">
    <property type="protein sequence ID" value="KAK9417534.1"/>
    <property type="molecule type" value="Genomic_DNA"/>
</dbReference>
<proteinExistence type="inferred from homology"/>
<accession>A0ABR2USM3</accession>
<comment type="function">
    <text evidence="1">Required for respiratory activity and maintenance and expression of the mitochondrial genome.</text>
</comment>
<name>A0ABR2USM3_9PEZI</name>
<feature type="compositionally biased region" description="Basic and acidic residues" evidence="6">
    <location>
        <begin position="35"/>
        <end position="44"/>
    </location>
</feature>
<comment type="subcellular location">
    <subcellularLocation>
        <location evidence="2">Mitochondrion</location>
    </subcellularLocation>
</comment>
<dbReference type="Proteomes" id="UP001408356">
    <property type="component" value="Unassembled WGS sequence"/>
</dbReference>
<organism evidence="7 8">
    <name type="scientific">Seiridium unicorne</name>
    <dbReference type="NCBI Taxonomy" id="138068"/>
    <lineage>
        <taxon>Eukaryota</taxon>
        <taxon>Fungi</taxon>
        <taxon>Dikarya</taxon>
        <taxon>Ascomycota</taxon>
        <taxon>Pezizomycotina</taxon>
        <taxon>Sordariomycetes</taxon>
        <taxon>Xylariomycetidae</taxon>
        <taxon>Amphisphaeriales</taxon>
        <taxon>Sporocadaceae</taxon>
        <taxon>Seiridium</taxon>
    </lineage>
</organism>
<feature type="compositionally biased region" description="Polar residues" evidence="6">
    <location>
        <begin position="45"/>
        <end position="55"/>
    </location>
</feature>
<keyword evidence="8" id="KW-1185">Reference proteome</keyword>
<keyword evidence="5" id="KW-0809">Transit peptide</keyword>
<protein>
    <recommendedName>
        <fullName evidence="4">Required for respiratory growth protein 9, mitochondrial</fullName>
    </recommendedName>
</protein>
<dbReference type="Pfam" id="PF06413">
    <property type="entry name" value="Neugrin"/>
    <property type="match status" value="1"/>
</dbReference>
<evidence type="ECO:0000256" key="4">
    <source>
        <dbReference type="ARBA" id="ARBA00013566"/>
    </source>
</evidence>
<feature type="region of interest" description="Disordered" evidence="6">
    <location>
        <begin position="111"/>
        <end position="155"/>
    </location>
</feature>
<evidence type="ECO:0000256" key="2">
    <source>
        <dbReference type="ARBA" id="ARBA00004173"/>
    </source>
</evidence>
<evidence type="ECO:0000256" key="3">
    <source>
        <dbReference type="ARBA" id="ARBA00010895"/>
    </source>
</evidence>
<feature type="compositionally biased region" description="Basic and acidic residues" evidence="6">
    <location>
        <begin position="256"/>
        <end position="268"/>
    </location>
</feature>
<evidence type="ECO:0000256" key="6">
    <source>
        <dbReference type="SAM" id="MobiDB-lite"/>
    </source>
</evidence>
<evidence type="ECO:0000256" key="1">
    <source>
        <dbReference type="ARBA" id="ARBA00003548"/>
    </source>
</evidence>
<dbReference type="InterPro" id="IPR010487">
    <property type="entry name" value="NGRN/Rrg9"/>
</dbReference>
<evidence type="ECO:0000313" key="8">
    <source>
        <dbReference type="Proteomes" id="UP001408356"/>
    </source>
</evidence>
<dbReference type="PANTHER" id="PTHR13475">
    <property type="entry name" value="NEUGRIN"/>
    <property type="match status" value="1"/>
</dbReference>
<evidence type="ECO:0000313" key="7">
    <source>
        <dbReference type="EMBL" id="KAK9417534.1"/>
    </source>
</evidence>
<feature type="region of interest" description="Disordered" evidence="6">
    <location>
        <begin position="250"/>
        <end position="299"/>
    </location>
</feature>
<evidence type="ECO:0000256" key="5">
    <source>
        <dbReference type="ARBA" id="ARBA00022946"/>
    </source>
</evidence>
<reference evidence="7 8" key="1">
    <citation type="journal article" date="2024" name="J. Plant Pathol.">
        <title>Sequence and assembly of the genome of Seiridium unicorne, isolate CBS 538.82, causal agent of cypress canker disease.</title>
        <authorList>
            <person name="Scali E."/>
            <person name="Rocca G.D."/>
            <person name="Danti R."/>
            <person name="Garbelotto M."/>
            <person name="Barberini S."/>
            <person name="Baroncelli R."/>
            <person name="Emiliani G."/>
        </authorList>
    </citation>
    <scope>NUCLEOTIDE SEQUENCE [LARGE SCALE GENOMIC DNA]</scope>
    <source>
        <strain evidence="7 8">BM-138-508</strain>
    </source>
</reference>
<sequence>MLGAYASQVHLRSFAAVSAARYPRQSLRGPGRSQSDPKDQDEQSHATADLTSSSNDVASLTYDTADALVAEVDEARNSNAILDLSPEAIDALAAELQRTPDEPISYDIDNELEEDTNVPVRQKAELAGPSRLKRSKIMPADKTPQPSEAPAPKREAWQIQKDMLKEKFPEGWNPRKKLSPDALEGIRALHTQYPQIYTTQVLSNQFKVSPEAIRRILKSKWRPNTEEDEERQQRWFNRGKNIWSQMAELGTKPPKRWREAGVRRDPRFNKKKGPKTEYPYVPKWKEKESAQRKLGDNLL</sequence>
<dbReference type="PANTHER" id="PTHR13475:SF3">
    <property type="entry name" value="NEUGRIN"/>
    <property type="match status" value="1"/>
</dbReference>
<comment type="caution">
    <text evidence="7">The sequence shown here is derived from an EMBL/GenBank/DDBJ whole genome shotgun (WGS) entry which is preliminary data.</text>
</comment>